<dbReference type="SUPFAM" id="SSF75005">
    <property type="entry name" value="Arabinanase/levansucrase/invertase"/>
    <property type="match status" value="1"/>
</dbReference>
<gene>
    <name evidence="6" type="ORF">NLU13_0272</name>
</gene>
<dbReference type="SUPFAM" id="SSF49899">
    <property type="entry name" value="Concanavalin A-like lectins/glucanases"/>
    <property type="match status" value="1"/>
</dbReference>
<dbReference type="InterPro" id="IPR023296">
    <property type="entry name" value="Glyco_hydro_beta-prop_sf"/>
</dbReference>
<dbReference type="Proteomes" id="UP001175261">
    <property type="component" value="Unassembled WGS sequence"/>
</dbReference>
<dbReference type="AlphaFoldDB" id="A0AA39LBC7"/>
<dbReference type="Gene3D" id="2.115.10.20">
    <property type="entry name" value="Glycosyl hydrolase domain, family 43"/>
    <property type="match status" value="1"/>
</dbReference>
<dbReference type="PANTHER" id="PTHR42812:SF12">
    <property type="entry name" value="BETA-XYLOSIDASE-RELATED"/>
    <property type="match status" value="1"/>
</dbReference>
<evidence type="ECO:0000256" key="3">
    <source>
        <dbReference type="ARBA" id="ARBA00023295"/>
    </source>
</evidence>
<feature type="domain" description="Beta-xylosidase C-terminal Concanavalin A-like" evidence="5">
    <location>
        <begin position="372"/>
        <end position="540"/>
    </location>
</feature>
<comment type="caution">
    <text evidence="6">The sequence shown here is derived from an EMBL/GenBank/DDBJ whole genome shotgun (WGS) entry which is preliminary data.</text>
</comment>
<dbReference type="InterPro" id="IPR041542">
    <property type="entry name" value="GH43_C2"/>
</dbReference>
<keyword evidence="3 4" id="KW-0326">Glycosidase</keyword>
<keyword evidence="7" id="KW-1185">Reference proteome</keyword>
<dbReference type="GO" id="GO:0005975">
    <property type="term" value="P:carbohydrate metabolic process"/>
    <property type="evidence" value="ECO:0007669"/>
    <property type="project" value="InterPro"/>
</dbReference>
<keyword evidence="2 4" id="KW-0378">Hydrolase</keyword>
<dbReference type="CDD" id="cd18617">
    <property type="entry name" value="GH43_XynB-like"/>
    <property type="match status" value="1"/>
</dbReference>
<protein>
    <recommendedName>
        <fullName evidence="5">Beta-xylosidase C-terminal Concanavalin A-like domain-containing protein</fullName>
    </recommendedName>
</protein>
<comment type="similarity">
    <text evidence="1 4">Belongs to the glycosyl hydrolase 43 family.</text>
</comment>
<evidence type="ECO:0000313" key="6">
    <source>
        <dbReference type="EMBL" id="KAK0390769.1"/>
    </source>
</evidence>
<dbReference type="InterPro" id="IPR013320">
    <property type="entry name" value="ConA-like_dom_sf"/>
</dbReference>
<dbReference type="PANTHER" id="PTHR42812">
    <property type="entry name" value="BETA-XYLOSIDASE"/>
    <property type="match status" value="1"/>
</dbReference>
<evidence type="ECO:0000313" key="7">
    <source>
        <dbReference type="Proteomes" id="UP001175261"/>
    </source>
</evidence>
<dbReference type="EMBL" id="JAPDFR010000001">
    <property type="protein sequence ID" value="KAK0390769.1"/>
    <property type="molecule type" value="Genomic_DNA"/>
</dbReference>
<sequence length="579" mass="64878">MSCRESNDADLNEAVLDTVEYHNPVVTGFHPDPSVVCVDGIFYMATSTFQYFPGIPIYASTNLREWQLIGHAINRTEQLSLFYAHSRLIHLENGNKMIATGGLQAPTIRHHKGTFYVVGSNMVRRDGVMSREQFIVSTQDIWHGDWSDPITFDFHGFDTSIFVDDDERVYIQGAWATDRRKQPHTLIHQLELDLETGQILSPSRLIWGGHSNFDTEGPHIYKKDGWYYLVAAEGGTFEHHMLTIARARDIWGPFQTYEQNPILTADGEDAFIQGLGHGELFQDSDGAWWAIALGFRSLDGVWPIGREPFLSKVEWPEGGWPAIQQPSMTFVAKRVSEVAQMPSVEAVSELIHLRGRERSSYQIPNPHGLGTIRLLPTCCTIDSLRGLPTFVGKRQQELSATARVTLDLDLVLRSADHVQAGLAVYLDPVRYVSLTYNFTTSTVIFKLLLPGTQTYKETSYAIDPQDATMLQFKVEAHPTFYSFFYALQHGPDGNEGAWLEAGTATTRDLFVRFFTGPVFGIFAQSERAWGDGTVPWVTFRDFDVSSTAQRVLSGPRIRPKAVSTGVLAESGFHLTADSS</sequence>
<evidence type="ECO:0000256" key="2">
    <source>
        <dbReference type="ARBA" id="ARBA00022801"/>
    </source>
</evidence>
<proteinExistence type="inferred from homology"/>
<dbReference type="GO" id="GO:0004553">
    <property type="term" value="F:hydrolase activity, hydrolyzing O-glycosyl compounds"/>
    <property type="evidence" value="ECO:0007669"/>
    <property type="project" value="InterPro"/>
</dbReference>
<evidence type="ECO:0000259" key="5">
    <source>
        <dbReference type="Pfam" id="PF17851"/>
    </source>
</evidence>
<dbReference type="Pfam" id="PF17851">
    <property type="entry name" value="GH43_C2"/>
    <property type="match status" value="1"/>
</dbReference>
<dbReference type="InterPro" id="IPR006710">
    <property type="entry name" value="Glyco_hydro_43"/>
</dbReference>
<dbReference type="Gene3D" id="2.60.120.200">
    <property type="match status" value="1"/>
</dbReference>
<organism evidence="6 7">
    <name type="scientific">Sarocladium strictum</name>
    <name type="common">Black bundle disease fungus</name>
    <name type="synonym">Acremonium strictum</name>
    <dbReference type="NCBI Taxonomy" id="5046"/>
    <lineage>
        <taxon>Eukaryota</taxon>
        <taxon>Fungi</taxon>
        <taxon>Dikarya</taxon>
        <taxon>Ascomycota</taxon>
        <taxon>Pezizomycotina</taxon>
        <taxon>Sordariomycetes</taxon>
        <taxon>Hypocreomycetidae</taxon>
        <taxon>Hypocreales</taxon>
        <taxon>Sarocladiaceae</taxon>
        <taxon>Sarocladium</taxon>
    </lineage>
</organism>
<name>A0AA39LBC7_SARSR</name>
<accession>A0AA39LBC7</accession>
<reference evidence="6" key="1">
    <citation type="submission" date="2022-10" db="EMBL/GenBank/DDBJ databases">
        <title>Determination and structural analysis of whole genome sequence of Sarocladium strictum F4-1.</title>
        <authorList>
            <person name="Hu L."/>
            <person name="Jiang Y."/>
        </authorList>
    </citation>
    <scope>NUCLEOTIDE SEQUENCE</scope>
    <source>
        <strain evidence="6">F4-1</strain>
    </source>
</reference>
<dbReference type="InterPro" id="IPR051795">
    <property type="entry name" value="Glycosyl_Hydrlase_43"/>
</dbReference>
<evidence type="ECO:0000256" key="4">
    <source>
        <dbReference type="RuleBase" id="RU361187"/>
    </source>
</evidence>
<evidence type="ECO:0000256" key="1">
    <source>
        <dbReference type="ARBA" id="ARBA00009865"/>
    </source>
</evidence>
<dbReference type="Pfam" id="PF04616">
    <property type="entry name" value="Glyco_hydro_43"/>
    <property type="match status" value="1"/>
</dbReference>